<dbReference type="CDD" id="cd01646">
    <property type="entry name" value="RT_Bac_retron_I"/>
    <property type="match status" value="1"/>
</dbReference>
<proteinExistence type="predicted"/>
<dbReference type="EMBL" id="FNAG01000010">
    <property type="protein sequence ID" value="SDD91534.1"/>
    <property type="molecule type" value="Genomic_DNA"/>
</dbReference>
<evidence type="ECO:0000313" key="3">
    <source>
        <dbReference type="Proteomes" id="UP000199603"/>
    </source>
</evidence>
<organism evidence="2 3">
    <name type="scientific">Aquimonas voraii</name>
    <dbReference type="NCBI Taxonomy" id="265719"/>
    <lineage>
        <taxon>Bacteria</taxon>
        <taxon>Pseudomonadati</taxon>
        <taxon>Pseudomonadota</taxon>
        <taxon>Gammaproteobacteria</taxon>
        <taxon>Lysobacterales</taxon>
        <taxon>Lysobacteraceae</taxon>
        <taxon>Aquimonas</taxon>
    </lineage>
</organism>
<keyword evidence="2" id="KW-0808">Transferase</keyword>
<dbReference type="GO" id="GO:0003964">
    <property type="term" value="F:RNA-directed DNA polymerase activity"/>
    <property type="evidence" value="ECO:0007669"/>
    <property type="project" value="UniProtKB-KW"/>
</dbReference>
<dbReference type="SUPFAM" id="SSF56317">
    <property type="entry name" value="Carbon-nitrogen hydrolase"/>
    <property type="match status" value="1"/>
</dbReference>
<dbReference type="Proteomes" id="UP000199603">
    <property type="component" value="Unassembled WGS sequence"/>
</dbReference>
<feature type="domain" description="Reverse transcriptase" evidence="1">
    <location>
        <begin position="172"/>
        <end position="326"/>
    </location>
</feature>
<evidence type="ECO:0000313" key="2">
    <source>
        <dbReference type="EMBL" id="SDD91534.1"/>
    </source>
</evidence>
<name>A0A1G6YLZ6_9GAMM</name>
<sequence>MEVSSWGELTLQHMLYAYRKAKADCFYDRVAAVSFRFSDYERDLRGNLVRLLERLRNGLINEALEGDVRCYRVVAKKLTLEARQAEQGGHAYFSDAERAFERVLQEFEIRPEFRVIGDFSVEAHILSALWINHVGHKFDACLGKVASGSRLKRFRPRSNQREGAGTYHIDAVGSFQPYFRPYRQWRQLGLKAIRDELKGERSVVALSLDLKSFYHRIDPAFLASRDFHARLGIELNDWEMDLNAAFCAFLCAWSREVGAHFASRWFSESPADGGLPIGLAASRIVANVLLVELDRDLERELAPIYYGRYIDDIFLVFRDPGNVKSARGMLEYIGARAKCFPSTVNGDIVELRLPGQYQGRTVLSLQPSKQKVFFLSGSAGLDLLDSIEAQIRSVASERRLMPSPDRLGAMASAKVLSAASHAAEEADTLRRAEGLSIRRLSWSLQLRAVEILARDLRQQDWAEERAEFYRFARNHVLRADRILDHMDYLPRLLSLAVALAEWGEAEGLISSAMSAVAALKENSSHVIVNGMQCGLGSAVWQDFLEALNGLLVDAVVCSIRWDSATGKAHPLPTSALALCERLGMRAAQETVEALALQIREADLAKMPYKQHLAITALKHRALAEDEVALTSLYRRFDGLRDFLVHCDESPGRVGLPRTSPGAGAMDFSRDSLLPYVFPTRPYSTQQISGLLPDKCVFEAEPHATANWARYAQAVRGAWADAPENPSRRPRTRLSKTGCTSDSEWLDVAYLGGDDRPPKVLLGISSIETSVASWRKAAAGTSDIGRDRYERVRTVVNQAISAVPKPSYLLLPELSLPERWIDTVSQMLGDVGIGLVAGVDYQSGGTGAIHSSAVLTLEDTRLGYPTRVEVRQVKSLPAPGEDKLLRKDFGVGWTTGLPPRKPVYIHNGFAFAVLVCSELQNAGHRLDLQGDVDCLMVLSWNQDLETFSSLVESASLDVHASIALVNNRKYGDSRVRVPSKAHHGRDLCRLRGGRNEHVVVVEIDVAELRAFQSRATRWPEDSDPYKPVPEGFRLASYRRTIPE</sequence>
<keyword evidence="3" id="KW-1185">Reference proteome</keyword>
<dbReference type="RefSeq" id="WP_176764211.1">
    <property type="nucleotide sequence ID" value="NZ_FNAG01000010.1"/>
</dbReference>
<dbReference type="InterPro" id="IPR000477">
    <property type="entry name" value="RT_dom"/>
</dbReference>
<dbReference type="Gene3D" id="3.60.110.10">
    <property type="entry name" value="Carbon-nitrogen hydrolase"/>
    <property type="match status" value="1"/>
</dbReference>
<dbReference type="AlphaFoldDB" id="A0A1G6YLZ6"/>
<keyword evidence="2" id="KW-0695">RNA-directed DNA polymerase</keyword>
<accession>A0A1G6YLZ6</accession>
<dbReference type="InterPro" id="IPR036526">
    <property type="entry name" value="C-N_Hydrolase_sf"/>
</dbReference>
<keyword evidence="2" id="KW-0548">Nucleotidyltransferase</keyword>
<dbReference type="STRING" id="265719.SAMN04488509_11079"/>
<evidence type="ECO:0000259" key="1">
    <source>
        <dbReference type="Pfam" id="PF00078"/>
    </source>
</evidence>
<dbReference type="Pfam" id="PF00078">
    <property type="entry name" value="RVT_1"/>
    <property type="match status" value="1"/>
</dbReference>
<gene>
    <name evidence="2" type="ORF">SAMN04488509_11079</name>
</gene>
<protein>
    <submittedName>
        <fullName evidence="2">Reverse transcriptase (RNA-dependent DNA polymerase)</fullName>
    </submittedName>
</protein>
<reference evidence="2 3" key="1">
    <citation type="submission" date="2016-10" db="EMBL/GenBank/DDBJ databases">
        <authorList>
            <person name="de Groot N.N."/>
        </authorList>
    </citation>
    <scope>NUCLEOTIDE SEQUENCE [LARGE SCALE GENOMIC DNA]</scope>
    <source>
        <strain evidence="2 3">DSM 16957</strain>
    </source>
</reference>